<dbReference type="EMBL" id="JAHRHJ020003813">
    <property type="protein sequence ID" value="KAH9290211.1"/>
    <property type="molecule type" value="Genomic_DNA"/>
</dbReference>
<gene>
    <name evidence="1" type="ORF">KI387_034328</name>
</gene>
<reference evidence="1 2" key="1">
    <citation type="journal article" date="2021" name="Nat. Plants">
        <title>The Taxus genome provides insights into paclitaxel biosynthesis.</title>
        <authorList>
            <person name="Xiong X."/>
            <person name="Gou J."/>
            <person name="Liao Q."/>
            <person name="Li Y."/>
            <person name="Zhou Q."/>
            <person name="Bi G."/>
            <person name="Li C."/>
            <person name="Du R."/>
            <person name="Wang X."/>
            <person name="Sun T."/>
            <person name="Guo L."/>
            <person name="Liang H."/>
            <person name="Lu P."/>
            <person name="Wu Y."/>
            <person name="Zhang Z."/>
            <person name="Ro D.K."/>
            <person name="Shang Y."/>
            <person name="Huang S."/>
            <person name="Yan J."/>
        </authorList>
    </citation>
    <scope>NUCLEOTIDE SEQUENCE [LARGE SCALE GENOMIC DNA]</scope>
    <source>
        <strain evidence="1">Ta-2019</strain>
    </source>
</reference>
<evidence type="ECO:0000313" key="1">
    <source>
        <dbReference type="EMBL" id="KAH9290211.1"/>
    </source>
</evidence>
<feature type="non-terminal residue" evidence="1">
    <location>
        <position position="1"/>
    </location>
</feature>
<proteinExistence type="predicted"/>
<evidence type="ECO:0000313" key="2">
    <source>
        <dbReference type="Proteomes" id="UP000824469"/>
    </source>
</evidence>
<protein>
    <submittedName>
        <fullName evidence="1">Uncharacterized protein</fullName>
    </submittedName>
</protein>
<sequence>SLSYAQCYDANIIAHDEVVFQEFEHLESQMDYWRSVVGICMKFLPFLLVSKNREDLLQLDKDIEHLYRDLILSLNTINVVYRPVELPYPDHA</sequence>
<feature type="non-terminal residue" evidence="1">
    <location>
        <position position="92"/>
    </location>
</feature>
<organism evidence="1 2">
    <name type="scientific">Taxus chinensis</name>
    <name type="common">Chinese yew</name>
    <name type="synonym">Taxus wallichiana var. chinensis</name>
    <dbReference type="NCBI Taxonomy" id="29808"/>
    <lineage>
        <taxon>Eukaryota</taxon>
        <taxon>Viridiplantae</taxon>
        <taxon>Streptophyta</taxon>
        <taxon>Embryophyta</taxon>
        <taxon>Tracheophyta</taxon>
        <taxon>Spermatophyta</taxon>
        <taxon>Pinopsida</taxon>
        <taxon>Pinidae</taxon>
        <taxon>Conifers II</taxon>
        <taxon>Cupressales</taxon>
        <taxon>Taxaceae</taxon>
        <taxon>Taxus</taxon>
    </lineage>
</organism>
<dbReference type="AlphaFoldDB" id="A0AA38BWZ7"/>
<comment type="caution">
    <text evidence="1">The sequence shown here is derived from an EMBL/GenBank/DDBJ whole genome shotgun (WGS) entry which is preliminary data.</text>
</comment>
<keyword evidence="2" id="KW-1185">Reference proteome</keyword>
<accession>A0AA38BWZ7</accession>
<name>A0AA38BWZ7_TAXCH</name>
<dbReference type="Proteomes" id="UP000824469">
    <property type="component" value="Unassembled WGS sequence"/>
</dbReference>